<feature type="region of interest" description="Disordered" evidence="1">
    <location>
        <begin position="1"/>
        <end position="33"/>
    </location>
</feature>
<evidence type="ECO:0000313" key="2">
    <source>
        <dbReference type="EMBL" id="CAG9327010.1"/>
    </source>
</evidence>
<dbReference type="AlphaFoldDB" id="A0AAU9JL66"/>
<accession>A0AAU9JL66</accession>
<sequence length="81" mass="9547">MQKNLKNKPKFKKGHTKAKNTPKMKKKDKGMSWKVTKDIDKKIEKVMAARAEKFDEKFDLVKADERHLDIKGKKHPKKKKS</sequence>
<organism evidence="2 3">
    <name type="scientific">Blepharisma stoltei</name>
    <dbReference type="NCBI Taxonomy" id="1481888"/>
    <lineage>
        <taxon>Eukaryota</taxon>
        <taxon>Sar</taxon>
        <taxon>Alveolata</taxon>
        <taxon>Ciliophora</taxon>
        <taxon>Postciliodesmatophora</taxon>
        <taxon>Heterotrichea</taxon>
        <taxon>Heterotrichida</taxon>
        <taxon>Blepharismidae</taxon>
        <taxon>Blepharisma</taxon>
    </lineage>
</organism>
<gene>
    <name evidence="2" type="ORF">BSTOLATCC_MIC42268</name>
</gene>
<comment type="caution">
    <text evidence="2">The sequence shown here is derived from an EMBL/GenBank/DDBJ whole genome shotgun (WGS) entry which is preliminary data.</text>
</comment>
<dbReference type="Proteomes" id="UP001162131">
    <property type="component" value="Unassembled WGS sequence"/>
</dbReference>
<dbReference type="EMBL" id="CAJZBQ010000041">
    <property type="protein sequence ID" value="CAG9327010.1"/>
    <property type="molecule type" value="Genomic_DNA"/>
</dbReference>
<evidence type="ECO:0000256" key="1">
    <source>
        <dbReference type="SAM" id="MobiDB-lite"/>
    </source>
</evidence>
<reference evidence="2" key="1">
    <citation type="submission" date="2021-09" db="EMBL/GenBank/DDBJ databases">
        <authorList>
            <consortium name="AG Swart"/>
            <person name="Singh M."/>
            <person name="Singh A."/>
            <person name="Seah K."/>
            <person name="Emmerich C."/>
        </authorList>
    </citation>
    <scope>NUCLEOTIDE SEQUENCE</scope>
    <source>
        <strain evidence="2">ATCC30299</strain>
    </source>
</reference>
<keyword evidence="3" id="KW-1185">Reference proteome</keyword>
<proteinExistence type="predicted"/>
<feature type="compositionally biased region" description="Basic residues" evidence="1">
    <location>
        <begin position="1"/>
        <end position="28"/>
    </location>
</feature>
<evidence type="ECO:0000313" key="3">
    <source>
        <dbReference type="Proteomes" id="UP001162131"/>
    </source>
</evidence>
<name>A0AAU9JL66_9CILI</name>
<protein>
    <submittedName>
        <fullName evidence="2">Uncharacterized protein</fullName>
    </submittedName>
</protein>